<organism evidence="10 12">
    <name type="scientific">Medicago truncatula</name>
    <name type="common">Barrel medic</name>
    <name type="synonym">Medicago tribuloides</name>
    <dbReference type="NCBI Taxonomy" id="3880"/>
    <lineage>
        <taxon>Eukaryota</taxon>
        <taxon>Viridiplantae</taxon>
        <taxon>Streptophyta</taxon>
        <taxon>Embryophyta</taxon>
        <taxon>Tracheophyta</taxon>
        <taxon>Spermatophyta</taxon>
        <taxon>Magnoliopsida</taxon>
        <taxon>eudicotyledons</taxon>
        <taxon>Gunneridae</taxon>
        <taxon>Pentapetalae</taxon>
        <taxon>rosids</taxon>
        <taxon>fabids</taxon>
        <taxon>Fabales</taxon>
        <taxon>Fabaceae</taxon>
        <taxon>Papilionoideae</taxon>
        <taxon>50 kb inversion clade</taxon>
        <taxon>NPAAA clade</taxon>
        <taxon>Hologalegina</taxon>
        <taxon>IRL clade</taxon>
        <taxon>Trifolieae</taxon>
        <taxon>Medicago</taxon>
    </lineage>
</organism>
<dbReference type="InterPro" id="IPR013088">
    <property type="entry name" value="Znf_NHR/GATA"/>
</dbReference>
<keyword evidence="7" id="KW-0010">Activator</keyword>
<keyword evidence="4" id="KW-0862">Zinc</keyword>
<evidence type="ECO:0000256" key="2">
    <source>
        <dbReference type="ARBA" id="ARBA00022723"/>
    </source>
</evidence>
<dbReference type="GO" id="GO:0006355">
    <property type="term" value="P:regulation of DNA-templated transcription"/>
    <property type="evidence" value="ECO:0007669"/>
    <property type="project" value="InterPro"/>
</dbReference>
<gene>
    <name evidence="10" type="ordered locus">MTR_7g445980</name>
</gene>
<evidence type="ECO:0000256" key="7">
    <source>
        <dbReference type="ARBA" id="ARBA00023159"/>
    </source>
</evidence>
<evidence type="ECO:0000313" key="11">
    <source>
        <dbReference type="EnsemblPlants" id="KEH22383"/>
    </source>
</evidence>
<evidence type="ECO:0000256" key="6">
    <source>
        <dbReference type="ARBA" id="ARBA00023125"/>
    </source>
</evidence>
<dbReference type="Pfam" id="PF00320">
    <property type="entry name" value="GATA"/>
    <property type="match status" value="1"/>
</dbReference>
<dbReference type="AlphaFoldDB" id="A0A072TZV3"/>
<dbReference type="PANTHER" id="PTHR45658">
    <property type="entry name" value="GATA TRANSCRIPTION FACTOR"/>
    <property type="match status" value="1"/>
</dbReference>
<dbReference type="Proteomes" id="UP000002051">
    <property type="component" value="Unassembled WGS sequence"/>
</dbReference>
<evidence type="ECO:0000256" key="3">
    <source>
        <dbReference type="ARBA" id="ARBA00022771"/>
    </source>
</evidence>
<keyword evidence="3" id="KW-0863">Zinc-finger</keyword>
<evidence type="ECO:0000256" key="1">
    <source>
        <dbReference type="ARBA" id="ARBA00005694"/>
    </source>
</evidence>
<keyword evidence="5" id="KW-0805">Transcription regulation</keyword>
<dbReference type="GO" id="GO:0043565">
    <property type="term" value="F:sequence-specific DNA binding"/>
    <property type="evidence" value="ECO:0007669"/>
    <property type="project" value="InterPro"/>
</dbReference>
<evidence type="ECO:0000256" key="4">
    <source>
        <dbReference type="ARBA" id="ARBA00022833"/>
    </source>
</evidence>
<evidence type="ECO:0000313" key="12">
    <source>
        <dbReference type="Proteomes" id="UP000002051"/>
    </source>
</evidence>
<dbReference type="Gene3D" id="3.30.50.10">
    <property type="entry name" value="Erythroid Transcription Factor GATA-1, subunit A"/>
    <property type="match status" value="1"/>
</dbReference>
<dbReference type="HOGENOM" id="CLU_2323989_0_0_1"/>
<evidence type="ECO:0000256" key="5">
    <source>
        <dbReference type="ARBA" id="ARBA00023015"/>
    </source>
</evidence>
<evidence type="ECO:0000259" key="9">
    <source>
        <dbReference type="SMART" id="SM00401"/>
    </source>
</evidence>
<accession>A0A072TZV3</accession>
<comment type="similarity">
    <text evidence="1">Belongs to the type IV zinc-finger family. Class A subfamily.</text>
</comment>
<dbReference type="InterPro" id="IPR000679">
    <property type="entry name" value="Znf_GATA"/>
</dbReference>
<dbReference type="CDD" id="cd00202">
    <property type="entry name" value="ZnF_GATA"/>
    <property type="match status" value="1"/>
</dbReference>
<dbReference type="SMART" id="SM00401">
    <property type="entry name" value="ZnF_GATA"/>
    <property type="match status" value="1"/>
</dbReference>
<evidence type="ECO:0000256" key="8">
    <source>
        <dbReference type="ARBA" id="ARBA00023163"/>
    </source>
</evidence>
<name>A0A072TZV3_MEDTR</name>
<keyword evidence="12" id="KW-1185">Reference proteome</keyword>
<keyword evidence="6" id="KW-0238">DNA-binding</keyword>
<dbReference type="InterPro" id="IPR051140">
    <property type="entry name" value="GATA_TF"/>
</dbReference>
<dbReference type="EnsemblPlants" id="KEH22383">
    <property type="protein sequence ID" value="KEH22383"/>
    <property type="gene ID" value="MTR_7g445980"/>
</dbReference>
<proteinExistence type="inferred from homology"/>
<reference evidence="10 12" key="2">
    <citation type="journal article" date="2014" name="BMC Genomics">
        <title>An improved genome release (version Mt4.0) for the model legume Medicago truncatula.</title>
        <authorList>
            <person name="Tang H."/>
            <person name="Krishnakumar V."/>
            <person name="Bidwell S."/>
            <person name="Rosen B."/>
            <person name="Chan A."/>
            <person name="Zhou S."/>
            <person name="Gentzbittel L."/>
            <person name="Childs K.L."/>
            <person name="Yandell M."/>
            <person name="Gundlach H."/>
            <person name="Mayer K.F."/>
            <person name="Schwartz D.C."/>
            <person name="Town C.D."/>
        </authorList>
    </citation>
    <scope>GENOME REANNOTATION</scope>
    <source>
        <strain evidence="10">A17</strain>
        <strain evidence="11 12">cv. Jemalong A17</strain>
    </source>
</reference>
<reference evidence="11" key="3">
    <citation type="submission" date="2015-04" db="UniProtKB">
        <authorList>
            <consortium name="EnsemblPlants"/>
        </authorList>
    </citation>
    <scope>IDENTIFICATION</scope>
    <source>
        <strain evidence="11">cv. Jemalong A17</strain>
    </source>
</reference>
<dbReference type="EMBL" id="CM001223">
    <property type="protein sequence ID" value="KEH22383.1"/>
    <property type="molecule type" value="Genomic_DNA"/>
</dbReference>
<dbReference type="GO" id="GO:0008270">
    <property type="term" value="F:zinc ion binding"/>
    <property type="evidence" value="ECO:0007669"/>
    <property type="project" value="UniProtKB-KW"/>
</dbReference>
<protein>
    <submittedName>
        <fullName evidence="10">GATA type zinc finger transcription factor family protein</fullName>
    </submittedName>
</protein>
<reference evidence="10 12" key="1">
    <citation type="journal article" date="2011" name="Nature">
        <title>The Medicago genome provides insight into the evolution of rhizobial symbioses.</title>
        <authorList>
            <person name="Young N.D."/>
            <person name="Debelle F."/>
            <person name="Oldroyd G.E."/>
            <person name="Geurts R."/>
            <person name="Cannon S.B."/>
            <person name="Udvardi M.K."/>
            <person name="Benedito V.A."/>
            <person name="Mayer K.F."/>
            <person name="Gouzy J."/>
            <person name="Schoof H."/>
            <person name="Van de Peer Y."/>
            <person name="Proost S."/>
            <person name="Cook D.R."/>
            <person name="Meyers B.C."/>
            <person name="Spannagl M."/>
            <person name="Cheung F."/>
            <person name="De Mita S."/>
            <person name="Krishnakumar V."/>
            <person name="Gundlach H."/>
            <person name="Zhou S."/>
            <person name="Mudge J."/>
            <person name="Bharti A.K."/>
            <person name="Murray J.D."/>
            <person name="Naoumkina M.A."/>
            <person name="Rosen B."/>
            <person name="Silverstein K.A."/>
            <person name="Tang H."/>
            <person name="Rombauts S."/>
            <person name="Zhao P.X."/>
            <person name="Zhou P."/>
            <person name="Barbe V."/>
            <person name="Bardou P."/>
            <person name="Bechner M."/>
            <person name="Bellec A."/>
            <person name="Berger A."/>
            <person name="Berges H."/>
            <person name="Bidwell S."/>
            <person name="Bisseling T."/>
            <person name="Choisne N."/>
            <person name="Couloux A."/>
            <person name="Denny R."/>
            <person name="Deshpande S."/>
            <person name="Dai X."/>
            <person name="Doyle J.J."/>
            <person name="Dudez A.M."/>
            <person name="Farmer A.D."/>
            <person name="Fouteau S."/>
            <person name="Franken C."/>
            <person name="Gibelin C."/>
            <person name="Gish J."/>
            <person name="Goldstein S."/>
            <person name="Gonzalez A.J."/>
            <person name="Green P.J."/>
            <person name="Hallab A."/>
            <person name="Hartog M."/>
            <person name="Hua A."/>
            <person name="Humphray S.J."/>
            <person name="Jeong D.H."/>
            <person name="Jing Y."/>
            <person name="Jocker A."/>
            <person name="Kenton S.M."/>
            <person name="Kim D.J."/>
            <person name="Klee K."/>
            <person name="Lai H."/>
            <person name="Lang C."/>
            <person name="Lin S."/>
            <person name="Macmil S.L."/>
            <person name="Magdelenat G."/>
            <person name="Matthews L."/>
            <person name="McCorrison J."/>
            <person name="Monaghan E.L."/>
            <person name="Mun J.H."/>
            <person name="Najar F.Z."/>
            <person name="Nicholson C."/>
            <person name="Noirot C."/>
            <person name="O'Bleness M."/>
            <person name="Paule C.R."/>
            <person name="Poulain J."/>
            <person name="Prion F."/>
            <person name="Qin B."/>
            <person name="Qu C."/>
            <person name="Retzel E.F."/>
            <person name="Riddle C."/>
            <person name="Sallet E."/>
            <person name="Samain S."/>
            <person name="Samson N."/>
            <person name="Sanders I."/>
            <person name="Saurat O."/>
            <person name="Scarpelli C."/>
            <person name="Schiex T."/>
            <person name="Segurens B."/>
            <person name="Severin A.J."/>
            <person name="Sherrier D.J."/>
            <person name="Shi R."/>
            <person name="Sims S."/>
            <person name="Singer S.R."/>
            <person name="Sinharoy S."/>
            <person name="Sterck L."/>
            <person name="Viollet A."/>
            <person name="Wang B.B."/>
            <person name="Wang K."/>
            <person name="Wang M."/>
            <person name="Wang X."/>
            <person name="Warfsmann J."/>
            <person name="Weissenbach J."/>
            <person name="White D.D."/>
            <person name="White J.D."/>
            <person name="Wiley G.B."/>
            <person name="Wincker P."/>
            <person name="Xing Y."/>
            <person name="Yang L."/>
            <person name="Yao Z."/>
            <person name="Ying F."/>
            <person name="Zhai J."/>
            <person name="Zhou L."/>
            <person name="Zuber A."/>
            <person name="Denarie J."/>
            <person name="Dixon R.A."/>
            <person name="May G.D."/>
            <person name="Schwartz D.C."/>
            <person name="Rogers J."/>
            <person name="Quetier F."/>
            <person name="Town C.D."/>
            <person name="Roe B.A."/>
        </authorList>
    </citation>
    <scope>NUCLEOTIDE SEQUENCE [LARGE SCALE GENOMIC DNA]</scope>
    <source>
        <strain evidence="10">A17</strain>
        <strain evidence="11 12">cv. Jemalong A17</strain>
    </source>
</reference>
<sequence>MVREKLNPLRRTKVKSSCIKKSRARKIDMYIERSYSHCETKESTTQWRSGPLGENTLCNACGLRYKSNRLVQGYRPAASPSFDFNTHSNFHKILLRKEG</sequence>
<evidence type="ECO:0000313" key="10">
    <source>
        <dbReference type="EMBL" id="KEH22383.1"/>
    </source>
</evidence>
<dbReference type="PANTHER" id="PTHR45658:SF46">
    <property type="entry name" value="GATA TRANSCRIPTION FACTOR 4"/>
    <property type="match status" value="1"/>
</dbReference>
<dbReference type="SUPFAM" id="SSF57716">
    <property type="entry name" value="Glucocorticoid receptor-like (DNA-binding domain)"/>
    <property type="match status" value="1"/>
</dbReference>
<keyword evidence="2" id="KW-0479">Metal-binding</keyword>
<feature type="domain" description="GATA-type" evidence="9">
    <location>
        <begin position="29"/>
        <end position="80"/>
    </location>
</feature>
<keyword evidence="8" id="KW-0804">Transcription</keyword>